<keyword evidence="2" id="KW-0560">Oxidoreductase</keyword>
<organism evidence="4 5">
    <name type="scientific">Didymella heteroderae</name>
    <dbReference type="NCBI Taxonomy" id="1769908"/>
    <lineage>
        <taxon>Eukaryota</taxon>
        <taxon>Fungi</taxon>
        <taxon>Dikarya</taxon>
        <taxon>Ascomycota</taxon>
        <taxon>Pezizomycotina</taxon>
        <taxon>Dothideomycetes</taxon>
        <taxon>Pleosporomycetidae</taxon>
        <taxon>Pleosporales</taxon>
        <taxon>Pleosporineae</taxon>
        <taxon>Didymellaceae</taxon>
        <taxon>Didymella</taxon>
    </lineage>
</organism>
<dbReference type="PANTHER" id="PTHR47706">
    <property type="entry name" value="NMRA-LIKE FAMILY PROTEIN"/>
    <property type="match status" value="1"/>
</dbReference>
<evidence type="ECO:0000256" key="2">
    <source>
        <dbReference type="ARBA" id="ARBA00023002"/>
    </source>
</evidence>
<name>A0A9P4WVU7_9PLEO</name>
<dbReference type="InterPro" id="IPR008030">
    <property type="entry name" value="NmrA-like"/>
</dbReference>
<dbReference type="Proteomes" id="UP000758155">
    <property type="component" value="Unassembled WGS sequence"/>
</dbReference>
<proteinExistence type="predicted"/>
<feature type="domain" description="NmrA-like" evidence="3">
    <location>
        <begin position="33"/>
        <end position="267"/>
    </location>
</feature>
<dbReference type="AlphaFoldDB" id="A0A9P4WVU7"/>
<dbReference type="OrthoDB" id="5283654at2759"/>
<dbReference type="Gene3D" id="3.90.25.10">
    <property type="entry name" value="UDP-galactose 4-epimerase, domain 1"/>
    <property type="match status" value="1"/>
</dbReference>
<dbReference type="Pfam" id="PF05368">
    <property type="entry name" value="NmrA"/>
    <property type="match status" value="1"/>
</dbReference>
<keyword evidence="5" id="KW-1185">Reference proteome</keyword>
<reference evidence="4" key="1">
    <citation type="submission" date="2019-04" db="EMBL/GenBank/DDBJ databases">
        <title>Sequencing of skin fungus with MAO and IRED activity.</title>
        <authorList>
            <person name="Marsaioli A.J."/>
            <person name="Bonatto J.M.C."/>
            <person name="Reis Junior O."/>
        </authorList>
    </citation>
    <scope>NUCLEOTIDE SEQUENCE</scope>
    <source>
        <strain evidence="4">28M1</strain>
    </source>
</reference>
<sequence>MAPPTNPQKQTQILLIGLGELGLALYSQISTLPNIHITLGIRSPAKHTHLASSTTSLLELDVTSQSSTLIPLFSAFDVVISATGYGESEDRLPKLAHEILAAGRLRKEKGERKLWFFPWQWGVDFDVTGDVGGLMPLFGVQKQIRALLWSEAEAAGVQWTVVGTGLFMSFLFEPFWGIVDRSKEAERGELTVRCLRDWDHSVSVTDVQDIGRVLARILKGDVEAADTVLHIAGDTITYRELADIMERVSGRQVLREAWSVEHLRNELQGEPDDLVKKYRVAFAGEGVYWQKERTVNYRLGMEMTDVETYARRLLSA</sequence>
<dbReference type="InterPro" id="IPR051609">
    <property type="entry name" value="NmrA/Isoflavone_reductase-like"/>
</dbReference>
<dbReference type="SUPFAM" id="SSF51735">
    <property type="entry name" value="NAD(P)-binding Rossmann-fold domains"/>
    <property type="match status" value="1"/>
</dbReference>
<comment type="caution">
    <text evidence="4">The sequence shown here is derived from an EMBL/GenBank/DDBJ whole genome shotgun (WGS) entry which is preliminary data.</text>
</comment>
<dbReference type="Gene3D" id="3.40.50.720">
    <property type="entry name" value="NAD(P)-binding Rossmann-like Domain"/>
    <property type="match status" value="1"/>
</dbReference>
<dbReference type="GO" id="GO:0016491">
    <property type="term" value="F:oxidoreductase activity"/>
    <property type="evidence" value="ECO:0007669"/>
    <property type="project" value="UniProtKB-KW"/>
</dbReference>
<evidence type="ECO:0000256" key="1">
    <source>
        <dbReference type="ARBA" id="ARBA00022857"/>
    </source>
</evidence>
<evidence type="ECO:0000259" key="3">
    <source>
        <dbReference type="Pfam" id="PF05368"/>
    </source>
</evidence>
<dbReference type="EMBL" id="SWKV01000009">
    <property type="protein sequence ID" value="KAF3044307.1"/>
    <property type="molecule type" value="Genomic_DNA"/>
</dbReference>
<gene>
    <name evidence="4" type="ORF">E8E12_006908</name>
</gene>
<protein>
    <recommendedName>
        <fullName evidence="3">NmrA-like domain-containing protein</fullName>
    </recommendedName>
</protein>
<evidence type="ECO:0000313" key="5">
    <source>
        <dbReference type="Proteomes" id="UP000758155"/>
    </source>
</evidence>
<evidence type="ECO:0000313" key="4">
    <source>
        <dbReference type="EMBL" id="KAF3044307.1"/>
    </source>
</evidence>
<dbReference type="PANTHER" id="PTHR47706:SF6">
    <property type="entry name" value="NMRA-LIKE FAMILY PROTEIN (AFU_ORTHOLOGUE AFUA_6G00280)"/>
    <property type="match status" value="1"/>
</dbReference>
<keyword evidence="1" id="KW-0521">NADP</keyword>
<dbReference type="InterPro" id="IPR036291">
    <property type="entry name" value="NAD(P)-bd_dom_sf"/>
</dbReference>
<accession>A0A9P4WVU7</accession>